<evidence type="ECO:0000259" key="2">
    <source>
        <dbReference type="Pfam" id="PF14501"/>
    </source>
</evidence>
<keyword evidence="1" id="KW-1133">Transmembrane helix</keyword>
<feature type="transmembrane region" description="Helical" evidence="1">
    <location>
        <begin position="122"/>
        <end position="141"/>
    </location>
</feature>
<feature type="domain" description="Sensor histidine kinase NatK-like C-terminal" evidence="2">
    <location>
        <begin position="339"/>
        <end position="442"/>
    </location>
</feature>
<reference evidence="3 4" key="1">
    <citation type="journal article" date="2018" name="Genome Biol. Evol.">
        <title>Complete Genome Sequence of Streptococcus ruminantium sp. nov. GUT-187T (=DSM 104980T =JCM 31869T), the Type Strain of S. ruminantium, and Comparison with Genome Sequences of Streptococcus suis Strains.</title>
        <authorList>
            <person name="Tohya M."/>
            <person name="Sekizaki T."/>
            <person name="Miyoshi-Akiyama T."/>
        </authorList>
    </citation>
    <scope>NUCLEOTIDE SEQUENCE [LARGE SCALE GENOMIC DNA]</scope>
    <source>
        <strain evidence="3 4">GUT187T</strain>
    </source>
</reference>
<dbReference type="InterPro" id="IPR036890">
    <property type="entry name" value="HATPase_C_sf"/>
</dbReference>
<dbReference type="GO" id="GO:0042802">
    <property type="term" value="F:identical protein binding"/>
    <property type="evidence" value="ECO:0007669"/>
    <property type="project" value="TreeGrafter"/>
</dbReference>
<dbReference type="KEGG" id="srq:SR187_4550"/>
<feature type="transmembrane region" description="Helical" evidence="1">
    <location>
        <begin position="192"/>
        <end position="209"/>
    </location>
</feature>
<dbReference type="Proteomes" id="UP000269331">
    <property type="component" value="Chromosome"/>
</dbReference>
<dbReference type="OrthoDB" id="1656061at2"/>
<dbReference type="Pfam" id="PF14501">
    <property type="entry name" value="HATPase_c_5"/>
    <property type="match status" value="1"/>
</dbReference>
<dbReference type="EMBL" id="AP018400">
    <property type="protein sequence ID" value="BBA92518.1"/>
    <property type="molecule type" value="Genomic_DNA"/>
</dbReference>
<dbReference type="RefSeq" id="WP_120171638.1">
    <property type="nucleotide sequence ID" value="NZ_AP018400.1"/>
</dbReference>
<dbReference type="InterPro" id="IPR032834">
    <property type="entry name" value="NatK-like_C"/>
</dbReference>
<evidence type="ECO:0000256" key="1">
    <source>
        <dbReference type="SAM" id="Phobius"/>
    </source>
</evidence>
<dbReference type="SUPFAM" id="SSF55874">
    <property type="entry name" value="ATPase domain of HSP90 chaperone/DNA topoisomerase II/histidine kinase"/>
    <property type="match status" value="1"/>
</dbReference>
<dbReference type="PANTHER" id="PTHR40448">
    <property type="entry name" value="TWO-COMPONENT SENSOR HISTIDINE KINASE"/>
    <property type="match status" value="1"/>
</dbReference>
<dbReference type="GeneID" id="52229466"/>
<name>A0A2Z5U3D0_9STRE</name>
<keyword evidence="1" id="KW-0812">Transmembrane</keyword>
<sequence length="446" mass="52029">MNVIQYIMEVVVSNSLMIGLFFKINHIRFTVKSISMAFFLRVLVAFVIATLNSVLSSRFFNYFDDPLYGLLFSWFFLKPQSKTLLIFYGLFIPTFWDIFNRLIVFFIIPFWGQPKVLLEDNLFSFFSLFLSILLTLIFLKWLRYDFVALRAEMVDLKEKKLLCVANCAMVIYYLLMQVLTYFEYEHAVLTQSYRQFILVIYLILFMGMIKQVDTHLREKLQAKLTFQQSLQLNDLEKYSKHIEGLYREVRGFRHDYTNLLTTLRLGIEENNMAQIKEIYDSVLKDSHKKFRHQKYDIGRLINIQDSALKSLLAAKSIQADEHDVAVTLEVPEVVKLQDMELIDFITIVSILFDNALEAAVDTSSPKINVAFLNIGDKQMFIIENSIKEETVNISKVYSFGHSSKGSDRGIGLYNVMKIIERYPNVSLNTRSQCHVFGQMLEIGKNK</sequence>
<gene>
    <name evidence="3" type="ORF">SR187_4550</name>
</gene>
<dbReference type="AlphaFoldDB" id="A0A2Z5U3D0"/>
<dbReference type="Gene3D" id="3.30.565.10">
    <property type="entry name" value="Histidine kinase-like ATPase, C-terminal domain"/>
    <property type="match status" value="1"/>
</dbReference>
<dbReference type="PANTHER" id="PTHR40448:SF1">
    <property type="entry name" value="TWO-COMPONENT SENSOR HISTIDINE KINASE"/>
    <property type="match status" value="1"/>
</dbReference>
<organism evidence="3 4">
    <name type="scientific">Streptococcus ruminantium</name>
    <dbReference type="NCBI Taxonomy" id="1917441"/>
    <lineage>
        <taxon>Bacteria</taxon>
        <taxon>Bacillati</taxon>
        <taxon>Bacillota</taxon>
        <taxon>Bacilli</taxon>
        <taxon>Lactobacillales</taxon>
        <taxon>Streptococcaceae</taxon>
        <taxon>Streptococcus</taxon>
    </lineage>
</organism>
<feature type="transmembrane region" description="Helical" evidence="1">
    <location>
        <begin position="84"/>
        <end position="110"/>
    </location>
</feature>
<evidence type="ECO:0000313" key="3">
    <source>
        <dbReference type="EMBL" id="BBA92518.1"/>
    </source>
</evidence>
<accession>A0A2Z5U3D0</accession>
<proteinExistence type="predicted"/>
<keyword evidence="1" id="KW-0472">Membrane</keyword>
<protein>
    <submittedName>
        <fullName evidence="3">GHKL domain-containing protein</fullName>
    </submittedName>
</protein>
<feature type="transmembrane region" description="Helical" evidence="1">
    <location>
        <begin position="34"/>
        <end position="53"/>
    </location>
</feature>
<feature type="transmembrane region" description="Helical" evidence="1">
    <location>
        <begin position="6"/>
        <end position="22"/>
    </location>
</feature>
<feature type="transmembrane region" description="Helical" evidence="1">
    <location>
        <begin position="161"/>
        <end position="180"/>
    </location>
</feature>
<evidence type="ECO:0000313" key="4">
    <source>
        <dbReference type="Proteomes" id="UP000269331"/>
    </source>
</evidence>